<dbReference type="Proteomes" id="UP000199671">
    <property type="component" value="Unassembled WGS sequence"/>
</dbReference>
<keyword evidence="1" id="KW-0732">Signal</keyword>
<evidence type="ECO:0000313" key="3">
    <source>
        <dbReference type="Proteomes" id="UP000199671"/>
    </source>
</evidence>
<dbReference type="SUPFAM" id="SSF53850">
    <property type="entry name" value="Periplasmic binding protein-like II"/>
    <property type="match status" value="1"/>
</dbReference>
<dbReference type="InterPro" id="IPR050490">
    <property type="entry name" value="Bact_solute-bd_prot1"/>
</dbReference>
<protein>
    <submittedName>
        <fullName evidence="2">Multiple sugar transport system substrate-binding protein</fullName>
    </submittedName>
</protein>
<dbReference type="PANTHER" id="PTHR43649:SF14">
    <property type="entry name" value="BLR3389 PROTEIN"/>
    <property type="match status" value="1"/>
</dbReference>
<dbReference type="Pfam" id="PF01547">
    <property type="entry name" value="SBP_bac_1"/>
    <property type="match status" value="1"/>
</dbReference>
<evidence type="ECO:0000256" key="1">
    <source>
        <dbReference type="SAM" id="SignalP"/>
    </source>
</evidence>
<keyword evidence="2" id="KW-0813">Transport</keyword>
<keyword evidence="2" id="KW-0762">Sugar transport</keyword>
<name>A0A1G9UJX6_9ACTO</name>
<reference evidence="2 3" key="1">
    <citation type="submission" date="2016-10" db="EMBL/GenBank/DDBJ databases">
        <authorList>
            <person name="de Groot N.N."/>
        </authorList>
    </citation>
    <scope>NUCLEOTIDE SEQUENCE [LARGE SCALE GENOMIC DNA]</scope>
    <source>
        <strain evidence="2 3">KPR-7B</strain>
    </source>
</reference>
<dbReference type="OrthoDB" id="3495561at2"/>
<dbReference type="PROSITE" id="PS51318">
    <property type="entry name" value="TAT"/>
    <property type="match status" value="1"/>
</dbReference>
<dbReference type="PROSITE" id="PS51257">
    <property type="entry name" value="PROKAR_LIPOPROTEIN"/>
    <property type="match status" value="1"/>
</dbReference>
<organism evidence="2 3">
    <name type="scientific">Actinomyces ruminicola</name>
    <dbReference type="NCBI Taxonomy" id="332524"/>
    <lineage>
        <taxon>Bacteria</taxon>
        <taxon>Bacillati</taxon>
        <taxon>Actinomycetota</taxon>
        <taxon>Actinomycetes</taxon>
        <taxon>Actinomycetales</taxon>
        <taxon>Actinomycetaceae</taxon>
        <taxon>Actinomyces</taxon>
    </lineage>
</organism>
<dbReference type="Gene3D" id="3.40.190.10">
    <property type="entry name" value="Periplasmic binding protein-like II"/>
    <property type="match status" value="2"/>
</dbReference>
<feature type="chain" id="PRO_5011781859" evidence="1">
    <location>
        <begin position="25"/>
        <end position="472"/>
    </location>
</feature>
<dbReference type="EMBL" id="FNHU01000004">
    <property type="protein sequence ID" value="SDM60114.1"/>
    <property type="molecule type" value="Genomic_DNA"/>
</dbReference>
<sequence>MKSSITRRTAITGAALASAALALASCTSRDQSTPSSTSGVTTLTIMTNAIAGGKNAAEADWIANWVIPEFTAAQKEAGRQVKVVFEAQGVDDEDYKTKAALDFQSGKGADVVGLDGIWIGEFAQAGYIEPLEEIAGDAVASWDGWEQIPESVQQAASFDGERFGVPQGADGRVIYYNRDIFKQAGLSADWQPASWADILEAARTLKQRVDGVVPLQLNAGTAMGEATTMQGFLPMLAGAGETIWSDGRWAGDTDGIRDVLGLYKTIYVDEELGDPILQQEASGRDASFQEFAEARIAILFEGDYFWRSVINPAEGVGTAPMADRDTTVGYAKIPAMTPGDGVNGQDFVSMSGGTARVLNPNSASPELAWELLAFMNSSEAFKARAEGTLSISPRDDVNEELLASDPMLSFVSQEVLPITSYRPGLAEYPEVSVLLQQATLDVVTGIGVDDAVASYVSALESIVGADAVGNGN</sequence>
<dbReference type="AlphaFoldDB" id="A0A1G9UJX6"/>
<dbReference type="InterPro" id="IPR006311">
    <property type="entry name" value="TAT_signal"/>
</dbReference>
<dbReference type="PANTHER" id="PTHR43649">
    <property type="entry name" value="ARABINOSE-BINDING PROTEIN-RELATED"/>
    <property type="match status" value="1"/>
</dbReference>
<dbReference type="InterPro" id="IPR006059">
    <property type="entry name" value="SBP"/>
</dbReference>
<proteinExistence type="predicted"/>
<feature type="signal peptide" evidence="1">
    <location>
        <begin position="1"/>
        <end position="24"/>
    </location>
</feature>
<gene>
    <name evidence="2" type="ORF">SAMN04487766_104130</name>
</gene>
<accession>A0A1G9UJX6</accession>
<evidence type="ECO:0000313" key="2">
    <source>
        <dbReference type="EMBL" id="SDM60114.1"/>
    </source>
</evidence>